<dbReference type="InterPro" id="IPR021858">
    <property type="entry name" value="Fun_TF"/>
</dbReference>
<name>G3JFE5_CORMM</name>
<feature type="region of interest" description="Disordered" evidence="2">
    <location>
        <begin position="1"/>
        <end position="46"/>
    </location>
</feature>
<proteinExistence type="predicted"/>
<dbReference type="STRING" id="983644.G3JFE5"/>
<reference evidence="3 4" key="1">
    <citation type="journal article" date="2011" name="Genome Biol.">
        <title>Genome sequence of the insect pathogenic fungus Cordyceps militaris, a valued traditional Chinese medicine.</title>
        <authorList>
            <person name="Zheng P."/>
            <person name="Xia Y."/>
            <person name="Xiao G."/>
            <person name="Xiong C."/>
            <person name="Hu X."/>
            <person name="Zhang S."/>
            <person name="Zheng H."/>
            <person name="Huang Y."/>
            <person name="Zhou Y."/>
            <person name="Wang S."/>
            <person name="Zhao G.P."/>
            <person name="Liu X."/>
            <person name="St Leger R.J."/>
            <person name="Wang C."/>
        </authorList>
    </citation>
    <scope>NUCLEOTIDE SEQUENCE [LARGE SCALE GENOMIC DNA]</scope>
    <source>
        <strain evidence="3 4">CM01</strain>
    </source>
</reference>
<dbReference type="Proteomes" id="UP000001610">
    <property type="component" value="Unassembled WGS sequence"/>
</dbReference>
<feature type="region of interest" description="Disordered" evidence="2">
    <location>
        <begin position="128"/>
        <end position="208"/>
    </location>
</feature>
<dbReference type="OrthoDB" id="3597252at2759"/>
<evidence type="ECO:0000256" key="1">
    <source>
        <dbReference type="ARBA" id="ARBA00023242"/>
    </source>
</evidence>
<keyword evidence="1" id="KW-0539">Nucleus</keyword>
<dbReference type="KEGG" id="cmt:CCM_04507"/>
<dbReference type="GeneID" id="18166530"/>
<dbReference type="InParanoid" id="G3JFE5"/>
<dbReference type="EMBL" id="JH126401">
    <property type="protein sequence ID" value="EGX93135.1"/>
    <property type="molecule type" value="Genomic_DNA"/>
</dbReference>
<dbReference type="eggNOG" id="ENOG502S37P">
    <property type="taxonomic scope" value="Eukaryota"/>
</dbReference>
<sequence>MGGFDDDNQRSAKRLRFDQAGAGQPAPPSDGHQDNIPDTGGTSQNTDAEWLFSHPIMLPSSLPIIPGSVPGVVQPHPDALMPLNPSVSASMLCPMDNSMAPAPWHASFNVAPNPADISAVFPQGPQPAMLPIPELQPLQHPAPPYPTSQWQLPRQPNILPRLQPNPLPNPLPNPRPRQTQPSRNPPTISEPVQKDQRRRKSRVKPITNSPFSDCIDSFGNTFAPQQFFRPRDGKVNGYIKFNWSTPKEDKQPSRISEVTDDVDDSLKSVPATYSSNHGSDLALQRRFSVSHSTPSVTTLAGSDSPFSTASTLVSPLYHHPLPAAKVTPYFDGGRKEEPRLVPAHFGLHTKMDTMDRKLFIFYVQNWCPGRSVLRRTNLWLTDFARMHEGGVLAAIHSLAGIYIHDYLPDEKLRRRINQKFALAEARFSSLLQDSHNLGETEASELITLASLLSMQDVVLTERRLQKPYHPRWLTGFKQAETMLQLTDPGGRFYKESNVQVNALRLSQSVIVGRAVILAQPMMPLPSLATFDPIAETSRFGFLLYGSEQEMYEIHGGCGFSKRLLHIFSQVAYCSARMLQDSETPVVPVSADMLYGQLENLNQWSGEYVDWEAAQQRQHQPIEWIRQMDETYIVQQPKEMTEVTAEAWRLAGMVYLQCRLFRLPRNHPQVVANIADLAKSISIMPTSGPVFTAQAPLLPVFFLGLLATVPDHVEVSHAWFQQVIHTPVRSVPAANYIPAAERAATL</sequence>
<dbReference type="VEuPathDB" id="FungiDB:CCM_04507"/>
<organism evidence="3 4">
    <name type="scientific">Cordyceps militaris (strain CM01)</name>
    <name type="common">Caterpillar fungus</name>
    <dbReference type="NCBI Taxonomy" id="983644"/>
    <lineage>
        <taxon>Eukaryota</taxon>
        <taxon>Fungi</taxon>
        <taxon>Dikarya</taxon>
        <taxon>Ascomycota</taxon>
        <taxon>Pezizomycotina</taxon>
        <taxon>Sordariomycetes</taxon>
        <taxon>Hypocreomycetidae</taxon>
        <taxon>Hypocreales</taxon>
        <taxon>Cordycipitaceae</taxon>
        <taxon>Cordyceps</taxon>
    </lineage>
</organism>
<feature type="compositionally biased region" description="Pro residues" evidence="2">
    <location>
        <begin position="163"/>
        <end position="175"/>
    </location>
</feature>
<keyword evidence="4" id="KW-1185">Reference proteome</keyword>
<evidence type="ECO:0000313" key="3">
    <source>
        <dbReference type="EMBL" id="EGX93135.1"/>
    </source>
</evidence>
<dbReference type="Pfam" id="PF11951">
    <property type="entry name" value="Fungal_trans_2"/>
    <property type="match status" value="1"/>
</dbReference>
<evidence type="ECO:0000256" key="2">
    <source>
        <dbReference type="SAM" id="MobiDB-lite"/>
    </source>
</evidence>
<dbReference type="RefSeq" id="XP_006669718.1">
    <property type="nucleotide sequence ID" value="XM_006669655.1"/>
</dbReference>
<dbReference type="OMA" id="IMPTSGY"/>
<evidence type="ECO:0000313" key="4">
    <source>
        <dbReference type="Proteomes" id="UP000001610"/>
    </source>
</evidence>
<dbReference type="HOGENOM" id="CLU_016172_2_0_1"/>
<dbReference type="AlphaFoldDB" id="G3JFE5"/>
<accession>G3JFE5</accession>
<gene>
    <name evidence="3" type="ORF">CCM_04507</name>
</gene>
<protein>
    <submittedName>
        <fullName evidence="3">Uncharacterized protein</fullName>
    </submittedName>
</protein>